<evidence type="ECO:0000256" key="3">
    <source>
        <dbReference type="ARBA" id="ARBA00022692"/>
    </source>
</evidence>
<feature type="transmembrane region" description="Helical" evidence="10">
    <location>
        <begin position="860"/>
        <end position="880"/>
    </location>
</feature>
<feature type="transmembrane region" description="Helical" evidence="10">
    <location>
        <begin position="620"/>
        <end position="640"/>
    </location>
</feature>
<dbReference type="GO" id="GO:0007156">
    <property type="term" value="P:homophilic cell adhesion via plasma membrane adhesion molecules"/>
    <property type="evidence" value="ECO:0007669"/>
    <property type="project" value="TreeGrafter"/>
</dbReference>
<dbReference type="InterPro" id="IPR013783">
    <property type="entry name" value="Ig-like_fold"/>
</dbReference>
<dbReference type="Gene3D" id="1.20.1070.10">
    <property type="entry name" value="Rhodopsin 7-helix transmembrane proteins"/>
    <property type="match status" value="1"/>
</dbReference>
<dbReference type="SMART" id="SM00408">
    <property type="entry name" value="IGc2"/>
    <property type="match status" value="3"/>
</dbReference>
<dbReference type="SUPFAM" id="SSF48726">
    <property type="entry name" value="Immunoglobulin"/>
    <property type="match status" value="3"/>
</dbReference>
<dbReference type="CDD" id="cd00096">
    <property type="entry name" value="Ig"/>
    <property type="match status" value="3"/>
</dbReference>
<feature type="region of interest" description="Disordered" evidence="9">
    <location>
        <begin position="418"/>
        <end position="442"/>
    </location>
</feature>
<evidence type="ECO:0000259" key="12">
    <source>
        <dbReference type="PROSITE" id="PS50262"/>
    </source>
</evidence>
<dbReference type="PROSITE" id="PS50262">
    <property type="entry name" value="G_PROTEIN_RECEP_F1_2"/>
    <property type="match status" value="1"/>
</dbReference>
<evidence type="ECO:0000256" key="4">
    <source>
        <dbReference type="ARBA" id="ARBA00022729"/>
    </source>
</evidence>
<feature type="transmembrane region" description="Helical" evidence="10">
    <location>
        <begin position="774"/>
        <end position="795"/>
    </location>
</feature>
<dbReference type="OrthoDB" id="5982258at2759"/>
<feature type="transmembrane region" description="Helical" evidence="10">
    <location>
        <begin position="824"/>
        <end position="848"/>
    </location>
</feature>
<keyword evidence="8" id="KW-0393">Immunoglobulin domain</keyword>
<dbReference type="GO" id="GO:0030424">
    <property type="term" value="C:axon"/>
    <property type="evidence" value="ECO:0007669"/>
    <property type="project" value="TreeGrafter"/>
</dbReference>
<keyword evidence="15" id="KW-1185">Reference proteome</keyword>
<dbReference type="Pfam" id="PF13927">
    <property type="entry name" value="Ig_3"/>
    <property type="match status" value="2"/>
</dbReference>
<evidence type="ECO:0000313" key="15">
    <source>
        <dbReference type="Proteomes" id="UP000440578"/>
    </source>
</evidence>
<evidence type="ECO:0000256" key="1">
    <source>
        <dbReference type="ARBA" id="ARBA00004370"/>
    </source>
</evidence>
<dbReference type="InterPro" id="IPR017452">
    <property type="entry name" value="GPCR_Rhodpsn_7TM"/>
</dbReference>
<evidence type="ECO:0000256" key="7">
    <source>
        <dbReference type="ARBA" id="ARBA00023157"/>
    </source>
</evidence>
<comment type="subcellular location">
    <subcellularLocation>
        <location evidence="1">Membrane</location>
    </subcellularLocation>
</comment>
<dbReference type="InterPro" id="IPR003599">
    <property type="entry name" value="Ig_sub"/>
</dbReference>
<accession>A0A6A4VGF3</accession>
<feature type="compositionally biased region" description="Pro residues" evidence="9">
    <location>
        <begin position="358"/>
        <end position="392"/>
    </location>
</feature>
<dbReference type="InterPro" id="IPR036179">
    <property type="entry name" value="Ig-like_dom_sf"/>
</dbReference>
<keyword evidence="7" id="KW-1015">Disulfide bond</keyword>
<feature type="domain" description="Ig-like" evidence="13">
    <location>
        <begin position="116"/>
        <end position="199"/>
    </location>
</feature>
<evidence type="ECO:0000256" key="2">
    <source>
        <dbReference type="ARBA" id="ARBA00010663"/>
    </source>
</evidence>
<dbReference type="PANTHER" id="PTHR45080">
    <property type="entry name" value="CONTACTIN 5"/>
    <property type="match status" value="1"/>
</dbReference>
<evidence type="ECO:0000256" key="10">
    <source>
        <dbReference type="SAM" id="Phobius"/>
    </source>
</evidence>
<dbReference type="GO" id="GO:0050808">
    <property type="term" value="P:synapse organization"/>
    <property type="evidence" value="ECO:0007669"/>
    <property type="project" value="TreeGrafter"/>
</dbReference>
<keyword evidence="5 10" id="KW-1133">Transmembrane helix</keyword>
<dbReference type="GO" id="GO:0004930">
    <property type="term" value="F:G protein-coupled receptor activity"/>
    <property type="evidence" value="ECO:0007669"/>
    <property type="project" value="InterPro"/>
</dbReference>
<evidence type="ECO:0000256" key="11">
    <source>
        <dbReference type="SAM" id="SignalP"/>
    </source>
</evidence>
<dbReference type="Pfam" id="PF13895">
    <property type="entry name" value="Ig_2"/>
    <property type="match status" value="1"/>
</dbReference>
<organism evidence="14 15">
    <name type="scientific">Amphibalanus amphitrite</name>
    <name type="common">Striped barnacle</name>
    <name type="synonym">Balanus amphitrite</name>
    <dbReference type="NCBI Taxonomy" id="1232801"/>
    <lineage>
        <taxon>Eukaryota</taxon>
        <taxon>Metazoa</taxon>
        <taxon>Ecdysozoa</taxon>
        <taxon>Arthropoda</taxon>
        <taxon>Crustacea</taxon>
        <taxon>Multicrustacea</taxon>
        <taxon>Cirripedia</taxon>
        <taxon>Thoracica</taxon>
        <taxon>Thoracicalcarea</taxon>
        <taxon>Balanomorpha</taxon>
        <taxon>Balanoidea</taxon>
        <taxon>Balanidae</taxon>
        <taxon>Amphibalaninae</taxon>
        <taxon>Amphibalanus</taxon>
    </lineage>
</organism>
<dbReference type="PROSITE" id="PS00237">
    <property type="entry name" value="G_PROTEIN_RECEP_F1_1"/>
    <property type="match status" value="1"/>
</dbReference>
<feature type="domain" description="Ig-like" evidence="13">
    <location>
        <begin position="498"/>
        <end position="576"/>
    </location>
</feature>
<feature type="compositionally biased region" description="Polar residues" evidence="9">
    <location>
        <begin position="478"/>
        <end position="497"/>
    </location>
</feature>
<feature type="transmembrane region" description="Helical" evidence="10">
    <location>
        <begin position="731"/>
        <end position="754"/>
    </location>
</feature>
<gene>
    <name evidence="14" type="primary">HMCN2_2</name>
    <name evidence="14" type="ORF">FJT64_009796</name>
</gene>
<dbReference type="GO" id="GO:0005886">
    <property type="term" value="C:plasma membrane"/>
    <property type="evidence" value="ECO:0007669"/>
    <property type="project" value="TreeGrafter"/>
</dbReference>
<feature type="domain" description="Ig-like" evidence="13">
    <location>
        <begin position="208"/>
        <end position="292"/>
    </location>
</feature>
<evidence type="ECO:0000313" key="14">
    <source>
        <dbReference type="EMBL" id="KAF0292229.1"/>
    </source>
</evidence>
<dbReference type="InterPro" id="IPR003598">
    <property type="entry name" value="Ig_sub2"/>
</dbReference>
<proteinExistence type="inferred from homology"/>
<feature type="compositionally biased region" description="Pro residues" evidence="9">
    <location>
        <begin position="425"/>
        <end position="440"/>
    </location>
</feature>
<comment type="caution">
    <text evidence="14">The sequence shown here is derived from an EMBL/GenBank/DDBJ whole genome shotgun (WGS) entry which is preliminary data.</text>
</comment>
<dbReference type="InterPro" id="IPR050958">
    <property type="entry name" value="Cell_Adh-Cytoskel_Orgn"/>
</dbReference>
<evidence type="ECO:0000256" key="5">
    <source>
        <dbReference type="ARBA" id="ARBA00022989"/>
    </source>
</evidence>
<name>A0A6A4VGF3_AMPAM</name>
<dbReference type="EMBL" id="VIIS01001829">
    <property type="protein sequence ID" value="KAF0292229.1"/>
    <property type="molecule type" value="Genomic_DNA"/>
</dbReference>
<feature type="transmembrane region" description="Helical" evidence="10">
    <location>
        <begin position="687"/>
        <end position="711"/>
    </location>
</feature>
<evidence type="ECO:0000256" key="9">
    <source>
        <dbReference type="SAM" id="MobiDB-lite"/>
    </source>
</evidence>
<dbReference type="SMART" id="SM00409">
    <property type="entry name" value="IG"/>
    <property type="match status" value="3"/>
</dbReference>
<protein>
    <submittedName>
        <fullName evidence="14">Hemicentin-2</fullName>
    </submittedName>
</protein>
<feature type="signal peptide" evidence="11">
    <location>
        <begin position="1"/>
        <end position="23"/>
    </location>
</feature>
<feature type="transmembrane region" description="Helical" evidence="10">
    <location>
        <begin position="652"/>
        <end position="675"/>
    </location>
</feature>
<dbReference type="GO" id="GO:0043025">
    <property type="term" value="C:neuronal cell body"/>
    <property type="evidence" value="ECO:0007669"/>
    <property type="project" value="TreeGrafter"/>
</dbReference>
<sequence>MAPVPVVQLVLTLTLVVVQSSDAWIRWDRFDDRCQQKSARLAVGTRMETEIVYTSPATALDGHAGRLISSRVTGGPYKALELCVDYGYAGHEVDVPTRPQVYVDTAVDVDSGRGQPLIRLTSPAVYRVPGGQRLQLTCSAVGEPTVAVQWTGDAAFSALKAVPGRATGVFERVTAADAGRLTCRLVSGAVWLEQSVRLVVVPARHGTPPTIRPPDGGELKVNWGQPTELTCAATGDPTPSVDWLDPSQFSTVWAVGGRATGRIADVTLGHEGTYTCRAENHAGVVTAHLRLSIGGPCVQLPRGAPGEPPTFFPPGCAIVDPPGFVPHHKTGPYVRSVGAPSVPTHGSPALRPSCIPDLPGPPGSRPRPLPPGCPPGPARPPSPPCRRGPPGGPTFVPIGCELDQYGGRLDVPPEAIDDSVLAVSPPGPVGPPSGQPPAPRPFCVLDPPGPPGSRPKFFPPGCNLPPGAIDDSELAGPGSNSETWTSGPSAPSTTYRPPSIRFDQSSVVWAEKGTDIALTCLGDGAPAPNITWLHRSRFSRVVEVPGRSTATLADVQPHHSLLYSCWAENEAGAALAWVRLVVYSPECLPSPPGPRGRPPLPPPSHCPLLPPCVMSNRARVVGGLLVALNSAPAALAIVTCRRLRARAMYQTIANHAAIETLMGLLMAAAGAPQLLDVRAPPAVCRALFALIPALVLASMAALVGLSLERYVAVMHGLRYFQLLTPRRRRALLLAPWLAAAGAAAFCSAVLAGAPDSGTCSVEHVPPLIYLVLDSVDLLLCLLVLALNAAVALQAARHRSDIERQRRQVGAAAARHVDKYRSYRAVLTVVGLYVVFLVPYDVTSVLAFFVDSPLLQKVKAVSMALRRIMFILDGWMFGFLCSEIRRRHKQLFYCCRKTGDSEGLAAPAAAGRVRRLFLVR</sequence>
<comment type="similarity">
    <text evidence="2">Belongs to the G-protein coupled receptor 1 family.</text>
</comment>
<dbReference type="Pfam" id="PF00001">
    <property type="entry name" value="7tm_1"/>
    <property type="match status" value="1"/>
</dbReference>
<feature type="region of interest" description="Disordered" evidence="9">
    <location>
        <begin position="466"/>
        <end position="497"/>
    </location>
</feature>
<dbReference type="InterPro" id="IPR000276">
    <property type="entry name" value="GPCR_Rhodpsn"/>
</dbReference>
<keyword evidence="6 10" id="KW-0472">Membrane</keyword>
<feature type="region of interest" description="Disordered" evidence="9">
    <location>
        <begin position="336"/>
        <end position="401"/>
    </location>
</feature>
<dbReference type="InterPro" id="IPR007110">
    <property type="entry name" value="Ig-like_dom"/>
</dbReference>
<dbReference type="Proteomes" id="UP000440578">
    <property type="component" value="Unassembled WGS sequence"/>
</dbReference>
<evidence type="ECO:0000259" key="13">
    <source>
        <dbReference type="PROSITE" id="PS50835"/>
    </source>
</evidence>
<dbReference type="SUPFAM" id="SSF81321">
    <property type="entry name" value="Family A G protein-coupled receptor-like"/>
    <property type="match status" value="1"/>
</dbReference>
<evidence type="ECO:0000256" key="8">
    <source>
        <dbReference type="ARBA" id="ARBA00023319"/>
    </source>
</evidence>
<reference evidence="14 15" key="1">
    <citation type="submission" date="2019-07" db="EMBL/GenBank/DDBJ databases">
        <title>Draft genome assembly of a fouling barnacle, Amphibalanus amphitrite (Darwin, 1854): The first reference genome for Thecostraca.</title>
        <authorList>
            <person name="Kim W."/>
        </authorList>
    </citation>
    <scope>NUCLEOTIDE SEQUENCE [LARGE SCALE GENOMIC DNA]</scope>
    <source>
        <strain evidence="14">SNU_AA5</strain>
        <tissue evidence="14">Soma without cirri and trophi</tissue>
    </source>
</reference>
<feature type="domain" description="G-protein coupled receptors family 1 profile" evidence="12">
    <location>
        <begin position="629"/>
        <end position="876"/>
    </location>
</feature>
<dbReference type="Gene3D" id="2.60.40.10">
    <property type="entry name" value="Immunoglobulins"/>
    <property type="match status" value="3"/>
</dbReference>
<dbReference type="PANTHER" id="PTHR45080:SF8">
    <property type="entry name" value="IG-LIKE DOMAIN-CONTAINING PROTEIN"/>
    <property type="match status" value="1"/>
</dbReference>
<keyword evidence="4 11" id="KW-0732">Signal</keyword>
<dbReference type="PROSITE" id="PS50835">
    <property type="entry name" value="IG_LIKE"/>
    <property type="match status" value="3"/>
</dbReference>
<evidence type="ECO:0000256" key="6">
    <source>
        <dbReference type="ARBA" id="ARBA00023136"/>
    </source>
</evidence>
<dbReference type="AlphaFoldDB" id="A0A6A4VGF3"/>
<dbReference type="GO" id="GO:0008046">
    <property type="term" value="F:axon guidance receptor activity"/>
    <property type="evidence" value="ECO:0007669"/>
    <property type="project" value="TreeGrafter"/>
</dbReference>
<feature type="chain" id="PRO_5025637981" evidence="11">
    <location>
        <begin position="24"/>
        <end position="919"/>
    </location>
</feature>
<keyword evidence="3 10" id="KW-0812">Transmembrane</keyword>